<keyword evidence="5" id="KW-0378">Hydrolase</keyword>
<evidence type="ECO:0000256" key="2">
    <source>
        <dbReference type="ARBA" id="ARBA00009046"/>
    </source>
</evidence>
<dbReference type="EMBL" id="WEGH01000003">
    <property type="protein sequence ID" value="MQY06246.1"/>
    <property type="molecule type" value="Genomic_DNA"/>
</dbReference>
<dbReference type="Pfam" id="PF22590">
    <property type="entry name" value="Cas3-like_C_2"/>
    <property type="match status" value="1"/>
</dbReference>
<dbReference type="InterPro" id="IPR013444">
    <property type="entry name" value="Helicase_Cas3_CRISPR-ass_Anaes"/>
</dbReference>
<dbReference type="PROSITE" id="PS51192">
    <property type="entry name" value="HELICASE_ATP_BIND_1"/>
    <property type="match status" value="1"/>
</dbReference>
<keyword evidence="12" id="KW-1185">Reference proteome</keyword>
<dbReference type="SUPFAM" id="SSF109604">
    <property type="entry name" value="HD-domain/PDEase-like"/>
    <property type="match status" value="1"/>
</dbReference>
<dbReference type="OrthoDB" id="9810236at2"/>
<dbReference type="AlphaFoldDB" id="A0A7K0BYU1"/>
<dbReference type="GO" id="GO:0003677">
    <property type="term" value="F:DNA binding"/>
    <property type="evidence" value="ECO:0007669"/>
    <property type="project" value="InterPro"/>
</dbReference>
<reference evidence="11 12" key="1">
    <citation type="submission" date="2019-10" db="EMBL/GenBank/DDBJ databases">
        <title>Actinomadura rubteroloni sp. nov. and Actinomadura macrotermitis sp. nov., isolated from the gut of fungus growing-termite Macrotermes natalensis.</title>
        <authorList>
            <person name="Benndorf R."/>
            <person name="Martin K."/>
            <person name="Kuefner M."/>
            <person name="De Beer W."/>
            <person name="Kaster A.-K."/>
            <person name="Vollmers J."/>
            <person name="Poulsen M."/>
            <person name="Beemelmanns C."/>
        </authorList>
    </citation>
    <scope>NUCLEOTIDE SEQUENCE [LARGE SCALE GENOMIC DNA]</scope>
    <source>
        <strain evidence="11 12">RB68</strain>
    </source>
</reference>
<dbReference type="Pfam" id="PF04851">
    <property type="entry name" value="ResIII"/>
    <property type="match status" value="1"/>
</dbReference>
<feature type="domain" description="Helicase ATP-binding" evidence="9">
    <location>
        <begin position="31"/>
        <end position="236"/>
    </location>
</feature>
<dbReference type="InterPro" id="IPR038257">
    <property type="entry name" value="CRISPR-assoc_Cas3_HD_sf"/>
</dbReference>
<dbReference type="InterPro" id="IPR006935">
    <property type="entry name" value="Helicase/UvrB_N"/>
</dbReference>
<comment type="similarity">
    <text evidence="2">In the central section; belongs to the CRISPR-associated helicase Cas3 family.</text>
</comment>
<gene>
    <name evidence="11" type="ORF">ACRB68_43340</name>
</gene>
<dbReference type="Gene3D" id="3.40.50.300">
    <property type="entry name" value="P-loop containing nucleotide triphosphate hydrolases"/>
    <property type="match status" value="2"/>
</dbReference>
<dbReference type="SUPFAM" id="SSF52540">
    <property type="entry name" value="P-loop containing nucleoside triphosphate hydrolases"/>
    <property type="match status" value="1"/>
</dbReference>
<evidence type="ECO:0000256" key="4">
    <source>
        <dbReference type="ARBA" id="ARBA00022741"/>
    </source>
</evidence>
<keyword evidence="8" id="KW-0051">Antiviral defense</keyword>
<evidence type="ECO:0000259" key="9">
    <source>
        <dbReference type="PROSITE" id="PS51192"/>
    </source>
</evidence>
<protein>
    <submittedName>
        <fullName evidence="11">Uncharacterized protein</fullName>
    </submittedName>
</protein>
<keyword evidence="4" id="KW-0547">Nucleotide-binding</keyword>
<keyword evidence="7" id="KW-0067">ATP-binding</keyword>
<accession>A0A7K0BYU1</accession>
<dbReference type="PROSITE" id="PS51643">
    <property type="entry name" value="HD_CAS3"/>
    <property type="match status" value="1"/>
</dbReference>
<evidence type="ECO:0000256" key="8">
    <source>
        <dbReference type="ARBA" id="ARBA00023118"/>
    </source>
</evidence>
<dbReference type="Gene3D" id="1.10.3210.30">
    <property type="match status" value="1"/>
</dbReference>
<dbReference type="InterPro" id="IPR006483">
    <property type="entry name" value="CRISPR-assoc_Cas3_HD"/>
</dbReference>
<dbReference type="GO" id="GO:0051607">
    <property type="term" value="P:defense response to virus"/>
    <property type="evidence" value="ECO:0007669"/>
    <property type="project" value="UniProtKB-KW"/>
</dbReference>
<keyword evidence="3" id="KW-0479">Metal-binding</keyword>
<dbReference type="GO" id="GO:0016787">
    <property type="term" value="F:hydrolase activity"/>
    <property type="evidence" value="ECO:0007669"/>
    <property type="project" value="UniProtKB-KW"/>
</dbReference>
<dbReference type="NCBIfam" id="TIGR02621">
    <property type="entry name" value="cas3_GSU0051"/>
    <property type="match status" value="1"/>
</dbReference>
<evidence type="ECO:0000313" key="12">
    <source>
        <dbReference type="Proteomes" id="UP000487268"/>
    </source>
</evidence>
<evidence type="ECO:0000259" key="10">
    <source>
        <dbReference type="PROSITE" id="PS51643"/>
    </source>
</evidence>
<dbReference type="RefSeq" id="WP_153535393.1">
    <property type="nucleotide sequence ID" value="NZ_WEGH01000003.1"/>
</dbReference>
<evidence type="ECO:0000256" key="7">
    <source>
        <dbReference type="ARBA" id="ARBA00022840"/>
    </source>
</evidence>
<dbReference type="GO" id="GO:0005524">
    <property type="term" value="F:ATP binding"/>
    <property type="evidence" value="ECO:0007669"/>
    <property type="project" value="UniProtKB-KW"/>
</dbReference>
<evidence type="ECO:0000256" key="3">
    <source>
        <dbReference type="ARBA" id="ARBA00022723"/>
    </source>
</evidence>
<organism evidence="11 12">
    <name type="scientific">Actinomadura macrotermitis</name>
    <dbReference type="NCBI Taxonomy" id="2585200"/>
    <lineage>
        <taxon>Bacteria</taxon>
        <taxon>Bacillati</taxon>
        <taxon>Actinomycetota</taxon>
        <taxon>Actinomycetes</taxon>
        <taxon>Streptosporangiales</taxon>
        <taxon>Thermomonosporaceae</taxon>
        <taxon>Actinomadura</taxon>
    </lineage>
</organism>
<feature type="domain" description="HD Cas3-type" evidence="10">
    <location>
        <begin position="731"/>
        <end position="919"/>
    </location>
</feature>
<dbReference type="InterPro" id="IPR054712">
    <property type="entry name" value="Cas3-like_dom"/>
</dbReference>
<comment type="similarity">
    <text evidence="1">In the N-terminal section; belongs to the CRISPR-associated nuclease Cas3-HD family.</text>
</comment>
<name>A0A7K0BYU1_9ACTN</name>
<dbReference type="InterPro" id="IPR027417">
    <property type="entry name" value="P-loop_NTPase"/>
</dbReference>
<dbReference type="Proteomes" id="UP000487268">
    <property type="component" value="Unassembled WGS sequence"/>
</dbReference>
<dbReference type="GO" id="GO:0004386">
    <property type="term" value="F:helicase activity"/>
    <property type="evidence" value="ECO:0007669"/>
    <property type="project" value="UniProtKB-KW"/>
</dbReference>
<dbReference type="InterPro" id="IPR014001">
    <property type="entry name" value="Helicase_ATP-bd"/>
</dbReference>
<sequence>MSDLTPADFTAFLQEVHGHAPFPWQQALVDEVLRAGRWPDVLNVPTGLGKTSVIDVFAFVAAARPDIARRRLFFVVDRRLIVDEAYEHATRLAEALTERAGSWSARVAEALIQDGDSVPLQVTRMRGGVTWSWRWLERPDRFAVVVGTVDQVGSRLLFRGYGVSEHLRSIDAALVGTDSLIVIDEAHLAEPFRRTVRTIQALESADSAPTVVTMSATIPDEPSLWVHSISEDDERHEHAGKRLHASRYLHLLAPTVTKKSAMTVLPRTMADWARRLAGPDDSGHVIGVICNTVARARAVFDLLDGAVLLTGRIRPIDRDYLLQRYYDRLRAGRRREPGEPLIVVATQTIEVGANVDFDAIITESAALPALIQRLGRLNRLGSLPVSHALVVHDTSVGQDDPVYGTARAATWTWLTEQAPLLPAKAKELAEGLLVSPVALRNLLWDVDESAQADMQPAAPYIPHLTAEILDVWTRTSPVPRPDPAVPPFLHGIDHGRPDVSIVWRAGLPADITEWETALAAVPPTAEETLAVPHVAALRWLTGIADTSTSDLEGQADDSETTPAEDLVAVRYLGPADPPIPIAPDDLRPGDLIVVAAERGGCDRYGWNPASTVMVTDVADLAERRGRPLLRLRPELKITLREYEEALLPGFIGLLDLLQSPGDQPPARAFKDGLPGVGDEETPFARNLRRLKASCTVIPQYSANDGRLAAVILATKGGEFRSDEGALDSSATARRQVGLMEHQEDVAKQAAQFAINLGLPEEQRTAVEKAAFMHDEGKRDPRFQAMLYQRPLRAQPDDAPILAKSGMDPADRAAFRCARRLAEYPGGLRHEAFSTRVAQQLDQPSDLVLHLIATHHGRARPLLPPIDDPAPQPVQIGDLTSTDHSIDWAAPERFAALNRTHGRWRLALLEAIVRLADIWCSERDGGEVLDAGR</sequence>
<evidence type="ECO:0000256" key="1">
    <source>
        <dbReference type="ARBA" id="ARBA00006847"/>
    </source>
</evidence>
<keyword evidence="6" id="KW-0347">Helicase</keyword>
<dbReference type="GO" id="GO:0046872">
    <property type="term" value="F:metal ion binding"/>
    <property type="evidence" value="ECO:0007669"/>
    <property type="project" value="UniProtKB-KW"/>
</dbReference>
<evidence type="ECO:0000256" key="6">
    <source>
        <dbReference type="ARBA" id="ARBA00022806"/>
    </source>
</evidence>
<comment type="caution">
    <text evidence="11">The sequence shown here is derived from an EMBL/GenBank/DDBJ whole genome shotgun (WGS) entry which is preliminary data.</text>
</comment>
<evidence type="ECO:0000313" key="11">
    <source>
        <dbReference type="EMBL" id="MQY06246.1"/>
    </source>
</evidence>
<evidence type="ECO:0000256" key="5">
    <source>
        <dbReference type="ARBA" id="ARBA00022801"/>
    </source>
</evidence>
<proteinExistence type="inferred from homology"/>